<reference evidence="2" key="1">
    <citation type="submission" date="2013-08" db="EMBL/GenBank/DDBJ databases">
        <authorList>
            <person name="Mendez C."/>
            <person name="Richter M."/>
            <person name="Ferrer M."/>
            <person name="Sanchez J."/>
        </authorList>
    </citation>
    <scope>NUCLEOTIDE SEQUENCE</scope>
</reference>
<comment type="caution">
    <text evidence="2">The sequence shown here is derived from an EMBL/GenBank/DDBJ whole genome shotgun (WGS) entry which is preliminary data.</text>
</comment>
<dbReference type="EMBL" id="AUZX01003399">
    <property type="protein sequence ID" value="EQD74012.1"/>
    <property type="molecule type" value="Genomic_DNA"/>
</dbReference>
<dbReference type="AlphaFoldDB" id="T1BVW1"/>
<dbReference type="InterPro" id="IPR012337">
    <property type="entry name" value="RNaseH-like_sf"/>
</dbReference>
<dbReference type="GO" id="GO:0003676">
    <property type="term" value="F:nucleic acid binding"/>
    <property type="evidence" value="ECO:0007669"/>
    <property type="project" value="InterPro"/>
</dbReference>
<dbReference type="PANTHER" id="PTHR30231:SF42">
    <property type="entry name" value="EXONUCLEASE"/>
    <property type="match status" value="1"/>
</dbReference>
<dbReference type="SUPFAM" id="SSF53098">
    <property type="entry name" value="Ribonuclease H-like"/>
    <property type="match status" value="1"/>
</dbReference>
<dbReference type="InterPro" id="IPR036397">
    <property type="entry name" value="RNaseH_sf"/>
</dbReference>
<evidence type="ECO:0000313" key="2">
    <source>
        <dbReference type="EMBL" id="EQD74012.1"/>
    </source>
</evidence>
<accession>T1BVW1</accession>
<dbReference type="PANTHER" id="PTHR30231">
    <property type="entry name" value="DNA POLYMERASE III SUBUNIT EPSILON"/>
    <property type="match status" value="1"/>
</dbReference>
<dbReference type="GO" id="GO:0008408">
    <property type="term" value="F:3'-5' exonuclease activity"/>
    <property type="evidence" value="ECO:0007669"/>
    <property type="project" value="TreeGrafter"/>
</dbReference>
<keyword evidence="2" id="KW-0269">Exonuclease</keyword>
<name>T1BVW1_9ZZZZ</name>
<organism evidence="2">
    <name type="scientific">mine drainage metagenome</name>
    <dbReference type="NCBI Taxonomy" id="410659"/>
    <lineage>
        <taxon>unclassified sequences</taxon>
        <taxon>metagenomes</taxon>
        <taxon>ecological metagenomes</taxon>
    </lineage>
</organism>
<keyword evidence="2" id="KW-0540">Nuclease</keyword>
<feature type="domain" description="Exonuclease" evidence="1">
    <location>
        <begin position="19"/>
        <end position="181"/>
    </location>
</feature>
<gene>
    <name evidence="2" type="ORF">B1A_04663</name>
</gene>
<dbReference type="Pfam" id="PF00929">
    <property type="entry name" value="RNase_T"/>
    <property type="match status" value="1"/>
</dbReference>
<dbReference type="CDD" id="cd06130">
    <property type="entry name" value="DNA_pol_III_epsilon_like"/>
    <property type="match status" value="1"/>
</dbReference>
<proteinExistence type="predicted"/>
<dbReference type="GO" id="GO:0005829">
    <property type="term" value="C:cytosol"/>
    <property type="evidence" value="ECO:0007669"/>
    <property type="project" value="TreeGrafter"/>
</dbReference>
<protein>
    <submittedName>
        <fullName evidence="2">Exonuclease RNase T and DNA polymerase III</fullName>
    </submittedName>
</protein>
<dbReference type="SMART" id="SM00479">
    <property type="entry name" value="EXOIII"/>
    <property type="match status" value="1"/>
</dbReference>
<dbReference type="Gene3D" id="3.30.420.10">
    <property type="entry name" value="Ribonuclease H-like superfamily/Ribonuclease H"/>
    <property type="match status" value="1"/>
</dbReference>
<reference evidence="2" key="2">
    <citation type="journal article" date="2014" name="ISME J.">
        <title>Microbial stratification in low pH oxic and suboxic macroscopic growths along an acid mine drainage.</title>
        <authorList>
            <person name="Mendez-Garcia C."/>
            <person name="Mesa V."/>
            <person name="Sprenger R.R."/>
            <person name="Richter M."/>
            <person name="Diez M.S."/>
            <person name="Solano J."/>
            <person name="Bargiela R."/>
            <person name="Golyshina O.V."/>
            <person name="Manteca A."/>
            <person name="Ramos J.L."/>
            <person name="Gallego J.R."/>
            <person name="Llorente I."/>
            <person name="Martins Dos Santos V.A."/>
            <person name="Jensen O.N."/>
            <person name="Pelaez A.I."/>
            <person name="Sanchez J."/>
            <person name="Ferrer M."/>
        </authorList>
    </citation>
    <scope>NUCLEOTIDE SEQUENCE</scope>
</reference>
<evidence type="ECO:0000259" key="1">
    <source>
        <dbReference type="SMART" id="SM00479"/>
    </source>
</evidence>
<keyword evidence="2" id="KW-0378">Hydrolase</keyword>
<dbReference type="InterPro" id="IPR013520">
    <property type="entry name" value="Ribonucl_H"/>
</dbReference>
<sequence length="182" mass="20075">MPALDGYSVSPTRHKPVRRFAAIDFETANRRSDSACAVGVVVVSDGRIVERIYELIRPTTREFEFTHIHGLSWFDVRAAPTFGELWPGILARVGAVDFWAAHNAPFDRGVLSGCCAAYGLAAVRRPFVCTVQVARRVWSIYPTKLPNVCDRLRIALDHHHAASDAEACARIVMAAAETGWSP</sequence>